<dbReference type="EMBL" id="JAJSOW010000100">
    <property type="protein sequence ID" value="KAI9186526.1"/>
    <property type="molecule type" value="Genomic_DNA"/>
</dbReference>
<accession>A0AAD5NW25</accession>
<name>A0AAD5NW25_ACENE</name>
<gene>
    <name evidence="1" type="ORF">LWI28_018160</name>
</gene>
<reference evidence="1" key="1">
    <citation type="journal article" date="2022" name="Plant J.">
        <title>Strategies of tolerance reflected in two North American maple genomes.</title>
        <authorList>
            <person name="McEvoy S.L."/>
            <person name="Sezen U.U."/>
            <person name="Trouern-Trend A."/>
            <person name="McMahon S.M."/>
            <person name="Schaberg P.G."/>
            <person name="Yang J."/>
            <person name="Wegrzyn J.L."/>
            <person name="Swenson N.G."/>
        </authorList>
    </citation>
    <scope>NUCLEOTIDE SEQUENCE</scope>
    <source>
        <strain evidence="1">91603</strain>
    </source>
</reference>
<evidence type="ECO:0000313" key="2">
    <source>
        <dbReference type="Proteomes" id="UP001064489"/>
    </source>
</evidence>
<proteinExistence type="predicted"/>
<dbReference type="AlphaFoldDB" id="A0AAD5NW25"/>
<comment type="caution">
    <text evidence="1">The sequence shown here is derived from an EMBL/GenBank/DDBJ whole genome shotgun (WGS) entry which is preliminary data.</text>
</comment>
<keyword evidence="2" id="KW-1185">Reference proteome</keyword>
<protein>
    <submittedName>
        <fullName evidence="1">Uncharacterized protein</fullName>
    </submittedName>
</protein>
<reference evidence="1" key="2">
    <citation type="submission" date="2023-02" db="EMBL/GenBank/DDBJ databases">
        <authorList>
            <person name="Swenson N.G."/>
            <person name="Wegrzyn J.L."/>
            <person name="Mcevoy S.L."/>
        </authorList>
    </citation>
    <scope>NUCLEOTIDE SEQUENCE</scope>
    <source>
        <strain evidence="1">91603</strain>
        <tissue evidence="1">Leaf</tissue>
    </source>
</reference>
<evidence type="ECO:0000313" key="1">
    <source>
        <dbReference type="EMBL" id="KAI9186526.1"/>
    </source>
</evidence>
<sequence>MSSRSDFSNKEEKGEPSFMMKAMLQQFKHMNVVFDEIRDRMDKQDAAIANLQEGRPQIVPNARRQERRELINDFDDNLGNEIEDEEDQVSMGDMDRFMQSAGVVRFITPALYGLGNIWFSVFSGKCGSIAGPNSMDPSPWLLHGGENNESLKLVMVAMDRMHAKSEEENDSIFHRTVSRLPMRRRNGRR</sequence>
<organism evidence="1 2">
    <name type="scientific">Acer negundo</name>
    <name type="common">Box elder</name>
    <dbReference type="NCBI Taxonomy" id="4023"/>
    <lineage>
        <taxon>Eukaryota</taxon>
        <taxon>Viridiplantae</taxon>
        <taxon>Streptophyta</taxon>
        <taxon>Embryophyta</taxon>
        <taxon>Tracheophyta</taxon>
        <taxon>Spermatophyta</taxon>
        <taxon>Magnoliopsida</taxon>
        <taxon>eudicotyledons</taxon>
        <taxon>Gunneridae</taxon>
        <taxon>Pentapetalae</taxon>
        <taxon>rosids</taxon>
        <taxon>malvids</taxon>
        <taxon>Sapindales</taxon>
        <taxon>Sapindaceae</taxon>
        <taxon>Hippocastanoideae</taxon>
        <taxon>Acereae</taxon>
        <taxon>Acer</taxon>
    </lineage>
</organism>
<dbReference type="Proteomes" id="UP001064489">
    <property type="component" value="Chromosome 3"/>
</dbReference>